<accession>A0A212RKK4</accession>
<evidence type="ECO:0000313" key="2">
    <source>
        <dbReference type="Proteomes" id="UP000197065"/>
    </source>
</evidence>
<dbReference type="NCBIfam" id="TIGR04099">
    <property type="entry name" value="biosn_Pnap_2097"/>
    <property type="match status" value="1"/>
</dbReference>
<dbReference type="Gene3D" id="3.10.129.10">
    <property type="entry name" value="Hotdog Thioesterase"/>
    <property type="match status" value="1"/>
</dbReference>
<dbReference type="AlphaFoldDB" id="A0A212RKK4"/>
<reference evidence="1 2" key="1">
    <citation type="submission" date="2017-06" db="EMBL/GenBank/DDBJ databases">
        <authorList>
            <person name="Kim H.J."/>
            <person name="Triplett B.A."/>
        </authorList>
    </citation>
    <scope>NUCLEOTIDE SEQUENCE [LARGE SCALE GENOMIC DNA]</scope>
    <source>
        <strain evidence="1 2">B29T1</strain>
    </source>
</reference>
<name>A0A212RKK4_9PROT</name>
<evidence type="ECO:0000313" key="1">
    <source>
        <dbReference type="EMBL" id="SNB72989.1"/>
    </source>
</evidence>
<dbReference type="EMBL" id="FYEH01000010">
    <property type="protein sequence ID" value="SNB72989.1"/>
    <property type="molecule type" value="Genomic_DNA"/>
</dbReference>
<organism evidence="1 2">
    <name type="scientific">Arboricoccus pini</name>
    <dbReference type="NCBI Taxonomy" id="1963835"/>
    <lineage>
        <taxon>Bacteria</taxon>
        <taxon>Pseudomonadati</taxon>
        <taxon>Pseudomonadota</taxon>
        <taxon>Alphaproteobacteria</taxon>
        <taxon>Geminicoccales</taxon>
        <taxon>Geminicoccaceae</taxon>
        <taxon>Arboricoccus</taxon>
    </lineage>
</organism>
<protein>
    <submittedName>
        <fullName evidence="1">Probable biosynthetic protein, Pnap_2097 family</fullName>
    </submittedName>
</protein>
<proteinExistence type="predicted"/>
<dbReference type="InterPro" id="IPR024091">
    <property type="entry name" value="LnmK-like_bifun_acyl/decarbox"/>
</dbReference>
<keyword evidence="2" id="KW-1185">Reference proteome</keyword>
<dbReference type="NCBIfam" id="TIGR04098">
    <property type="entry name" value="LnmK_bifunc"/>
    <property type="match status" value="1"/>
</dbReference>
<dbReference type="Proteomes" id="UP000197065">
    <property type="component" value="Unassembled WGS sequence"/>
</dbReference>
<gene>
    <name evidence="1" type="ORF">SAMN07250955_11035</name>
</gene>
<sequence length="292" mass="32663">MERAPHMSETAFPEMAFLEGQRHPLPARYAAPSVVVVGMPELAPAGLAETWLLKYCGHRHWLMLAAAFGQLEPAFQNSRGQRLYPSFVSLRLADLCLEAVREGARLIFEGELSRLSATRFASRQRVSCDGRVIASIEMISVFIHRHEEGCNERVARDLPAGCQCALAPLEALPDLARRHHTAREQAMSEVSQRFTIEPCPLTDFNGAGFLYFASFQAFLERADWHWWHELDQRLVMREIHYFGNVGPAVPLAIELLALEPTSAGRIATCAVRRLSDDAILAIARTEKRGEAS</sequence>
<dbReference type="OrthoDB" id="7875571at2"/>